<dbReference type="InterPro" id="IPR043502">
    <property type="entry name" value="DNA/RNA_pol_sf"/>
</dbReference>
<reference evidence="2" key="1">
    <citation type="submission" date="2013-10" db="EMBL/GenBank/DDBJ databases">
        <title>Genomic analysis of the causative agents of coccidiosis in chickens.</title>
        <authorList>
            <person name="Reid A.J."/>
            <person name="Blake D."/>
            <person name="Billington K."/>
            <person name="Browne H."/>
            <person name="Dunn M."/>
            <person name="Hung S."/>
            <person name="Kawahara F."/>
            <person name="Miranda-Saavedra D."/>
            <person name="Mourier T."/>
            <person name="Nagra H."/>
            <person name="Otto T.D."/>
            <person name="Rawlings N."/>
            <person name="Sanchez A."/>
            <person name="Sanders M."/>
            <person name="Subramaniam C."/>
            <person name="Tay Y."/>
            <person name="Dear P."/>
            <person name="Doerig C."/>
            <person name="Gruber A."/>
            <person name="Parkinson J."/>
            <person name="Shirley M."/>
            <person name="Wan K.L."/>
            <person name="Berriman M."/>
            <person name="Tomley F."/>
            <person name="Pain A."/>
        </authorList>
    </citation>
    <scope>NUCLEOTIDE SEQUENCE [LARGE SCALE GENOMIC DNA]</scope>
    <source>
        <strain evidence="2">Houghton</strain>
    </source>
</reference>
<name>U6N5N1_9EIME</name>
<dbReference type="VEuPathDB" id="ToxoDB:ENH_00066270"/>
<dbReference type="OrthoDB" id="3863715at2759"/>
<accession>U6N5N1</accession>
<dbReference type="Proteomes" id="UP000030754">
    <property type="component" value="Unassembled WGS sequence"/>
</dbReference>
<dbReference type="RefSeq" id="XP_013437692.1">
    <property type="nucleotide sequence ID" value="XM_013582238.1"/>
</dbReference>
<gene>
    <name evidence="2" type="ORF">ENH_00066270</name>
</gene>
<protein>
    <submittedName>
        <fullName evidence="2">OSJNBa0042F21.10 protein, related</fullName>
    </submittedName>
</protein>
<dbReference type="InterPro" id="IPR053134">
    <property type="entry name" value="RNA-dir_DNA_polymerase"/>
</dbReference>
<dbReference type="PANTHER" id="PTHR24559">
    <property type="entry name" value="TRANSPOSON TY3-I GAG-POL POLYPROTEIN"/>
    <property type="match status" value="1"/>
</dbReference>
<dbReference type="EMBL" id="HG725685">
    <property type="protein sequence ID" value="CDJ69225.1"/>
    <property type="molecule type" value="Genomic_DNA"/>
</dbReference>
<proteinExistence type="predicted"/>
<dbReference type="Gene3D" id="3.30.70.270">
    <property type="match status" value="1"/>
</dbReference>
<feature type="region of interest" description="Disordered" evidence="1">
    <location>
        <begin position="172"/>
        <end position="224"/>
    </location>
</feature>
<evidence type="ECO:0000313" key="2">
    <source>
        <dbReference type="EMBL" id="CDJ69225.1"/>
    </source>
</evidence>
<reference evidence="2" key="2">
    <citation type="submission" date="2013-10" db="EMBL/GenBank/DDBJ databases">
        <authorList>
            <person name="Aslett M."/>
        </authorList>
    </citation>
    <scope>NUCLEOTIDE SEQUENCE [LARGE SCALE GENOMIC DNA]</scope>
    <source>
        <strain evidence="2">Houghton</strain>
    </source>
</reference>
<feature type="compositionally biased region" description="Basic and acidic residues" evidence="1">
    <location>
        <begin position="135"/>
        <end position="150"/>
    </location>
</feature>
<keyword evidence="3" id="KW-1185">Reference proteome</keyword>
<organism evidence="2 3">
    <name type="scientific">Eimeria necatrix</name>
    <dbReference type="NCBI Taxonomy" id="51315"/>
    <lineage>
        <taxon>Eukaryota</taxon>
        <taxon>Sar</taxon>
        <taxon>Alveolata</taxon>
        <taxon>Apicomplexa</taxon>
        <taxon>Conoidasida</taxon>
        <taxon>Coccidia</taxon>
        <taxon>Eucoccidiorida</taxon>
        <taxon>Eimeriorina</taxon>
        <taxon>Eimeriidae</taxon>
        <taxon>Eimeria</taxon>
    </lineage>
</organism>
<dbReference type="AlphaFoldDB" id="U6N5N1"/>
<dbReference type="GeneID" id="25476762"/>
<dbReference type="CDD" id="cd01647">
    <property type="entry name" value="RT_LTR"/>
    <property type="match status" value="1"/>
</dbReference>
<dbReference type="PANTHER" id="PTHR24559:SF444">
    <property type="entry name" value="REVERSE TRANSCRIPTASE DOMAIN-CONTAINING PROTEIN"/>
    <property type="match status" value="1"/>
</dbReference>
<evidence type="ECO:0000256" key="1">
    <source>
        <dbReference type="SAM" id="MobiDB-lite"/>
    </source>
</evidence>
<feature type="region of interest" description="Disordered" evidence="1">
    <location>
        <begin position="135"/>
        <end position="156"/>
    </location>
</feature>
<evidence type="ECO:0000313" key="3">
    <source>
        <dbReference type="Proteomes" id="UP000030754"/>
    </source>
</evidence>
<dbReference type="Gene3D" id="3.10.10.10">
    <property type="entry name" value="HIV Type 1 Reverse Transcriptase, subunit A, domain 1"/>
    <property type="match status" value="1"/>
</dbReference>
<dbReference type="SUPFAM" id="SSF56672">
    <property type="entry name" value="DNA/RNA polymerases"/>
    <property type="match status" value="1"/>
</dbReference>
<dbReference type="InterPro" id="IPR043128">
    <property type="entry name" value="Rev_trsase/Diguanyl_cyclase"/>
</dbReference>
<sequence length="566" mass="62986">MSQSQLLTELAKLLLNGNPKEYTDQFAAVAERGLGVAPDEFAAYYCTGLLTDLHLLVTNNGQLNYQSWEQAATTAARLYEPKQSVLELRGRTSRAIRAAIQANGPRRRQKTENRPGGTHGNCYECQGREHPARVCPSKGERTKRPGETCKKCGGPNAISVSLERGNRLLNTVEGNKMSDEDVQGTQPPSEARLESGPVPMRSEEAPCEKANSSGKSAEATEEDCRPEAIETMPHWWRETSTKESSNQGGALCYVAGSAVPLEFSDEWQGARCCALIGNQPTSSGWGSPFASTALTAAEGEEESPWPMAKLEHTLFEEWINSTEAQAIPCEIIQVLQEYQAVFPDNLPEGLPPKRPHNHHILLAPGKLPAKSAIYRMTPNQLTFHKQEIAKLSDIGWIGPAYSPICSPTIMVDKRDDDSGERKRRTVVNYEALNALTIAPDFPLPPIQTILEILGGAKYFSTLDLEAGLHQIRMAKEDCWKTVFRSVLGLFEYRVMLFGLKEDKIEAIRHWPEVLENDTQICQFLGTINYYRMFMGPDYADVARPLVDLTRKDVSVNWTELHKQAVR</sequence>